<dbReference type="Gene3D" id="1.20.140.20">
    <property type="entry name" value="Alpha-ketoacid/pyruvate dehydrogenase kinase, N-terminal domain"/>
    <property type="match status" value="1"/>
</dbReference>
<dbReference type="EMBL" id="ML213605">
    <property type="protein sequence ID" value="TFK37939.1"/>
    <property type="molecule type" value="Genomic_DNA"/>
</dbReference>
<evidence type="ECO:0000313" key="3">
    <source>
        <dbReference type="EMBL" id="TFK37939.1"/>
    </source>
</evidence>
<dbReference type="OrthoDB" id="241648at2759"/>
<dbReference type="STRING" id="68775.A0A5C3LXH1"/>
<gene>
    <name evidence="3" type="ORF">BDQ12DRAFT_666547</name>
</gene>
<evidence type="ECO:0000313" key="4">
    <source>
        <dbReference type="Proteomes" id="UP000308652"/>
    </source>
</evidence>
<dbReference type="Proteomes" id="UP000308652">
    <property type="component" value="Unassembled WGS sequence"/>
</dbReference>
<dbReference type="SUPFAM" id="SSF69012">
    <property type="entry name" value="alpha-ketoacid dehydrogenase kinase, N-terminal domain"/>
    <property type="match status" value="1"/>
</dbReference>
<evidence type="ECO:0000256" key="1">
    <source>
        <dbReference type="SAM" id="MobiDB-lite"/>
    </source>
</evidence>
<dbReference type="InterPro" id="IPR036784">
    <property type="entry name" value="AK/P_DHK_N_sf"/>
</dbReference>
<keyword evidence="4" id="KW-1185">Reference proteome</keyword>
<proteinExistence type="predicted"/>
<name>A0A5C3LXH1_9AGAR</name>
<accession>A0A5C3LXH1</accession>
<sequence length="305" mass="33851">MKMVVKDGECGGSGGLDSRLDTCGPSEIVAATCTRQTHYVFESTSVLTYAGRNGVGTQCPRTGSMVVSMELPIAMLPYGCLFESLRGFMLQRCTCKFKYETAETGHAGEMENSCSCFRRDSGKKAQKDRSVGSGHVIGGSANGRRAPYSSTSNSKFLGVELITFPSVLLLNNIRQALMVPRSDELVLPELTPNPSLVHGYISSHADSSQLNDTNGHGSNGFNKLKLRLPMERRRTSRRPAHSQLRLSLFIRRYYANTNNDYNKRFTKLLENIKSRDDPAVITVAQGVLEWKRSQNAWHIELDMQD</sequence>
<feature type="domain" description="Branched-chain alpha-ketoacid dehydrogenase kinase/Pyruvate dehydrogenase kinase N-terminal" evidence="2">
    <location>
        <begin position="253"/>
        <end position="292"/>
    </location>
</feature>
<protein>
    <recommendedName>
        <fullName evidence="2">Branched-chain alpha-ketoacid dehydrogenase kinase/Pyruvate dehydrogenase kinase N-terminal domain-containing protein</fullName>
    </recommendedName>
</protein>
<feature type="region of interest" description="Disordered" evidence="1">
    <location>
        <begin position="125"/>
        <end position="149"/>
    </location>
</feature>
<organism evidence="3 4">
    <name type="scientific">Crucibulum laeve</name>
    <dbReference type="NCBI Taxonomy" id="68775"/>
    <lineage>
        <taxon>Eukaryota</taxon>
        <taxon>Fungi</taxon>
        <taxon>Dikarya</taxon>
        <taxon>Basidiomycota</taxon>
        <taxon>Agaricomycotina</taxon>
        <taxon>Agaricomycetes</taxon>
        <taxon>Agaricomycetidae</taxon>
        <taxon>Agaricales</taxon>
        <taxon>Agaricineae</taxon>
        <taxon>Nidulariaceae</taxon>
        <taxon>Crucibulum</taxon>
    </lineage>
</organism>
<reference evidence="3 4" key="1">
    <citation type="journal article" date="2019" name="Nat. Ecol. Evol.">
        <title>Megaphylogeny resolves global patterns of mushroom evolution.</title>
        <authorList>
            <person name="Varga T."/>
            <person name="Krizsan K."/>
            <person name="Foldi C."/>
            <person name="Dima B."/>
            <person name="Sanchez-Garcia M."/>
            <person name="Sanchez-Ramirez S."/>
            <person name="Szollosi G.J."/>
            <person name="Szarkandi J.G."/>
            <person name="Papp V."/>
            <person name="Albert L."/>
            <person name="Andreopoulos W."/>
            <person name="Angelini C."/>
            <person name="Antonin V."/>
            <person name="Barry K.W."/>
            <person name="Bougher N.L."/>
            <person name="Buchanan P."/>
            <person name="Buyck B."/>
            <person name="Bense V."/>
            <person name="Catcheside P."/>
            <person name="Chovatia M."/>
            <person name="Cooper J."/>
            <person name="Damon W."/>
            <person name="Desjardin D."/>
            <person name="Finy P."/>
            <person name="Geml J."/>
            <person name="Haridas S."/>
            <person name="Hughes K."/>
            <person name="Justo A."/>
            <person name="Karasinski D."/>
            <person name="Kautmanova I."/>
            <person name="Kiss B."/>
            <person name="Kocsube S."/>
            <person name="Kotiranta H."/>
            <person name="LaButti K.M."/>
            <person name="Lechner B.E."/>
            <person name="Liimatainen K."/>
            <person name="Lipzen A."/>
            <person name="Lukacs Z."/>
            <person name="Mihaltcheva S."/>
            <person name="Morgado L.N."/>
            <person name="Niskanen T."/>
            <person name="Noordeloos M.E."/>
            <person name="Ohm R.A."/>
            <person name="Ortiz-Santana B."/>
            <person name="Ovrebo C."/>
            <person name="Racz N."/>
            <person name="Riley R."/>
            <person name="Savchenko A."/>
            <person name="Shiryaev A."/>
            <person name="Soop K."/>
            <person name="Spirin V."/>
            <person name="Szebenyi C."/>
            <person name="Tomsovsky M."/>
            <person name="Tulloss R.E."/>
            <person name="Uehling J."/>
            <person name="Grigoriev I.V."/>
            <person name="Vagvolgyi C."/>
            <person name="Papp T."/>
            <person name="Martin F.M."/>
            <person name="Miettinen O."/>
            <person name="Hibbett D.S."/>
            <person name="Nagy L.G."/>
        </authorList>
    </citation>
    <scope>NUCLEOTIDE SEQUENCE [LARGE SCALE GENOMIC DNA]</scope>
    <source>
        <strain evidence="3 4">CBS 166.37</strain>
    </source>
</reference>
<dbReference type="AlphaFoldDB" id="A0A5C3LXH1"/>
<dbReference type="InterPro" id="IPR018955">
    <property type="entry name" value="BCDHK/PDK_N"/>
</dbReference>
<evidence type="ECO:0000259" key="2">
    <source>
        <dbReference type="Pfam" id="PF10436"/>
    </source>
</evidence>
<dbReference type="Pfam" id="PF10436">
    <property type="entry name" value="BCDHK_Adom3"/>
    <property type="match status" value="1"/>
</dbReference>